<feature type="domain" description="Phytase-like" evidence="1">
    <location>
        <begin position="56"/>
        <end position="373"/>
    </location>
</feature>
<evidence type="ECO:0000259" key="1">
    <source>
        <dbReference type="Pfam" id="PF13449"/>
    </source>
</evidence>
<dbReference type="EMBL" id="JBHFNT010000309">
    <property type="protein sequence ID" value="MFB2839448.1"/>
    <property type="molecule type" value="Genomic_DNA"/>
</dbReference>
<dbReference type="PROSITE" id="PS51257">
    <property type="entry name" value="PROKAR_LIPOPROTEIN"/>
    <property type="match status" value="1"/>
</dbReference>
<dbReference type="Pfam" id="PF13449">
    <property type="entry name" value="Phytase-like"/>
    <property type="match status" value="1"/>
</dbReference>
<evidence type="ECO:0000313" key="2">
    <source>
        <dbReference type="EMBL" id="MFB2839448.1"/>
    </source>
</evidence>
<dbReference type="PANTHER" id="PTHR37957:SF1">
    <property type="entry name" value="PHYTASE-LIKE DOMAIN-CONTAINING PROTEIN"/>
    <property type="match status" value="1"/>
</dbReference>
<evidence type="ECO:0000313" key="3">
    <source>
        <dbReference type="Proteomes" id="UP001576780"/>
    </source>
</evidence>
<protein>
    <submittedName>
        <fullName evidence="2">Esterase-like activity of phytase family protein</fullName>
    </submittedName>
</protein>
<dbReference type="InterPro" id="IPR027372">
    <property type="entry name" value="Phytase-like_dom"/>
</dbReference>
<gene>
    <name evidence="2" type="ORF">ACE1CA_33575</name>
</gene>
<reference evidence="2 3" key="1">
    <citation type="submission" date="2024-09" db="EMBL/GenBank/DDBJ databases">
        <title>Floridaenema gen nov. (Aerosakkonemataceae, Aerosakkonematales ord. nov., Cyanobacteria) from benthic tropical and subtropical fresh waters, with the description of four new species.</title>
        <authorList>
            <person name="Moretto J.A."/>
            <person name="Berthold D.E."/>
            <person name="Lefler F.W."/>
            <person name="Huang I.-S."/>
            <person name="Laughinghouse H. IV."/>
        </authorList>
    </citation>
    <scope>NUCLEOTIDE SEQUENCE [LARGE SCALE GENOMIC DNA]</scope>
    <source>
        <strain evidence="2 3">BLCC-F167</strain>
    </source>
</reference>
<dbReference type="RefSeq" id="WP_413281721.1">
    <property type="nucleotide sequence ID" value="NZ_JBHFNT010000309.1"/>
</dbReference>
<name>A0ABV4WXW8_9CYAN</name>
<dbReference type="Proteomes" id="UP001576780">
    <property type="component" value="Unassembled WGS sequence"/>
</dbReference>
<keyword evidence="3" id="KW-1185">Reference proteome</keyword>
<dbReference type="SUPFAM" id="SSF75011">
    <property type="entry name" value="3-carboxy-cis,cis-mucoante lactonizing enzyme"/>
    <property type="match status" value="1"/>
</dbReference>
<proteinExistence type="predicted"/>
<organism evidence="2 3">
    <name type="scientific">Floridaenema evergladense BLCC-F167</name>
    <dbReference type="NCBI Taxonomy" id="3153639"/>
    <lineage>
        <taxon>Bacteria</taxon>
        <taxon>Bacillati</taxon>
        <taxon>Cyanobacteriota</taxon>
        <taxon>Cyanophyceae</taxon>
        <taxon>Oscillatoriophycideae</taxon>
        <taxon>Aerosakkonematales</taxon>
        <taxon>Aerosakkonemataceae</taxon>
        <taxon>Floridanema</taxon>
        <taxon>Floridanema evergladense</taxon>
    </lineage>
</organism>
<comment type="caution">
    <text evidence="2">The sequence shown here is derived from an EMBL/GenBank/DDBJ whole genome shotgun (WGS) entry which is preliminary data.</text>
</comment>
<sequence length="390" mass="43206">MNKSIRILVLSLALIGLTFISSCALPRVNAQQRTFLDLSLEFLGEYQLPKMKFQDTTVGGLSGITYDRKRDRFYAVSDDRSNLAPARFYTLKLNINNSKIQKAEIENVTFLKTKEGKTYPKGSIDPEGIAITPQGTLFISSEGSTRELIPPFIGEFDLKTGALKQNLPMPQRYIPDTNGEQQQRGVQDNLAFESLTLNPTGSLPASGEPIRLFTVTESALIQDKDPPQKDEQGNIKPQITKSRFLHYLISDGPPIILSEHLYPLSPYPPGAMYHGVTELLAIDPGGHFLSIERSFGLTGFGAKLYQLFTGAATDTSRIASLKGETRAVQPVKKQLTLDLQKLGIRLDNLEGMTFGPRLPDGTQSLILVSDDNFKEEQITQLLLFRLKGSL</sequence>
<accession>A0ABV4WXW8</accession>
<dbReference type="PANTHER" id="PTHR37957">
    <property type="entry name" value="BLR7070 PROTEIN"/>
    <property type="match status" value="1"/>
</dbReference>